<organism evidence="5 6">
    <name type="scientific">Alicyclobacillus vulcanalis</name>
    <dbReference type="NCBI Taxonomy" id="252246"/>
    <lineage>
        <taxon>Bacteria</taxon>
        <taxon>Bacillati</taxon>
        <taxon>Bacillota</taxon>
        <taxon>Bacilli</taxon>
        <taxon>Bacillales</taxon>
        <taxon>Alicyclobacillaceae</taxon>
        <taxon>Alicyclobacillus</taxon>
    </lineage>
</organism>
<dbReference type="PROSITE" id="PS50949">
    <property type="entry name" value="HTH_GNTR"/>
    <property type="match status" value="1"/>
</dbReference>
<evidence type="ECO:0000313" key="6">
    <source>
        <dbReference type="Proteomes" id="UP000186156"/>
    </source>
</evidence>
<dbReference type="InterPro" id="IPR036390">
    <property type="entry name" value="WH_DNA-bd_sf"/>
</dbReference>
<evidence type="ECO:0000259" key="4">
    <source>
        <dbReference type="PROSITE" id="PS50949"/>
    </source>
</evidence>
<evidence type="ECO:0000256" key="1">
    <source>
        <dbReference type="ARBA" id="ARBA00023015"/>
    </source>
</evidence>
<keyword evidence="2" id="KW-0238">DNA-binding</keyword>
<dbReference type="InterPro" id="IPR050679">
    <property type="entry name" value="Bact_HTH_transcr_reg"/>
</dbReference>
<dbReference type="EMBL" id="FTOO01000002">
    <property type="protein sequence ID" value="SIS64380.1"/>
    <property type="molecule type" value="Genomic_DNA"/>
</dbReference>
<dbReference type="PANTHER" id="PTHR44846">
    <property type="entry name" value="MANNOSYL-D-GLYCERATE TRANSPORT/METABOLISM SYSTEM REPRESSOR MNGR-RELATED"/>
    <property type="match status" value="1"/>
</dbReference>
<dbReference type="AlphaFoldDB" id="A0A1N7KSG1"/>
<feature type="domain" description="HTH gntR-type" evidence="4">
    <location>
        <begin position="5"/>
        <end position="73"/>
    </location>
</feature>
<dbReference type="PANTHER" id="PTHR44846:SF1">
    <property type="entry name" value="MANNOSYL-D-GLYCERATE TRANSPORT_METABOLISM SYSTEM REPRESSOR MNGR-RELATED"/>
    <property type="match status" value="1"/>
</dbReference>
<dbReference type="InterPro" id="IPR000524">
    <property type="entry name" value="Tscrpt_reg_HTH_GntR"/>
</dbReference>
<keyword evidence="3" id="KW-0804">Transcription</keyword>
<dbReference type="FunFam" id="1.10.10.10:FF:000079">
    <property type="entry name" value="GntR family transcriptional regulator"/>
    <property type="match status" value="1"/>
</dbReference>
<reference evidence="6" key="1">
    <citation type="submission" date="2017-01" db="EMBL/GenBank/DDBJ databases">
        <authorList>
            <person name="Varghese N."/>
            <person name="Submissions S."/>
        </authorList>
    </citation>
    <scope>NUCLEOTIDE SEQUENCE [LARGE SCALE GENOMIC DNA]</scope>
    <source>
        <strain evidence="6">DSM 16176</strain>
    </source>
</reference>
<dbReference type="SMART" id="SM00345">
    <property type="entry name" value="HTH_GNTR"/>
    <property type="match status" value="1"/>
</dbReference>
<dbReference type="STRING" id="252246.SAMN05421799_102146"/>
<sequence>MRESVPLYQQLKSELLEKILSGAWPPGEQIPSEAELAAMYDVSRTTVRQAVGDLVTAGFIVRRQGKGTYVADVDHPTASTTLYGFAEELRALGLSVTVRVERLDMQRCPEDIARLLRVPQSRQVLYIERTAYVDEIAYFHERSYLVPPYQVASRMPPDPTMYDSIYGFFEQNGVRINSGSQTISAELATDEDCARFGLTPPAPILHIERITRDESGAPVEYSLVRYPADRYQLRVHLLRQPH</sequence>
<dbReference type="Pfam" id="PF07702">
    <property type="entry name" value="UTRA"/>
    <property type="match status" value="1"/>
</dbReference>
<keyword evidence="1" id="KW-0805">Transcription regulation</keyword>
<evidence type="ECO:0000313" key="5">
    <source>
        <dbReference type="EMBL" id="SIS64380.1"/>
    </source>
</evidence>
<dbReference type="GO" id="GO:0045892">
    <property type="term" value="P:negative regulation of DNA-templated transcription"/>
    <property type="evidence" value="ECO:0007669"/>
    <property type="project" value="TreeGrafter"/>
</dbReference>
<dbReference type="Pfam" id="PF00392">
    <property type="entry name" value="GntR"/>
    <property type="match status" value="1"/>
</dbReference>
<dbReference type="InterPro" id="IPR028978">
    <property type="entry name" value="Chorismate_lyase_/UTRA_dom_sf"/>
</dbReference>
<accession>A0A1N7KSG1</accession>
<dbReference type="GO" id="GO:0003677">
    <property type="term" value="F:DNA binding"/>
    <property type="evidence" value="ECO:0007669"/>
    <property type="project" value="UniProtKB-KW"/>
</dbReference>
<evidence type="ECO:0000256" key="3">
    <source>
        <dbReference type="ARBA" id="ARBA00023163"/>
    </source>
</evidence>
<dbReference type="CDD" id="cd07377">
    <property type="entry name" value="WHTH_GntR"/>
    <property type="match status" value="1"/>
</dbReference>
<gene>
    <name evidence="5" type="ORF">SAMN05421799_102146</name>
</gene>
<proteinExistence type="predicted"/>
<dbReference type="InterPro" id="IPR036388">
    <property type="entry name" value="WH-like_DNA-bd_sf"/>
</dbReference>
<dbReference type="Gene3D" id="1.10.10.10">
    <property type="entry name" value="Winged helix-like DNA-binding domain superfamily/Winged helix DNA-binding domain"/>
    <property type="match status" value="1"/>
</dbReference>
<dbReference type="PRINTS" id="PR00035">
    <property type="entry name" value="HTHGNTR"/>
</dbReference>
<dbReference type="InterPro" id="IPR011663">
    <property type="entry name" value="UTRA"/>
</dbReference>
<name>A0A1N7KSG1_9BACL</name>
<dbReference type="GO" id="GO:0003700">
    <property type="term" value="F:DNA-binding transcription factor activity"/>
    <property type="evidence" value="ECO:0007669"/>
    <property type="project" value="InterPro"/>
</dbReference>
<dbReference type="SUPFAM" id="SSF64288">
    <property type="entry name" value="Chorismate lyase-like"/>
    <property type="match status" value="1"/>
</dbReference>
<dbReference type="Gene3D" id="3.40.1410.10">
    <property type="entry name" value="Chorismate lyase-like"/>
    <property type="match status" value="1"/>
</dbReference>
<dbReference type="RefSeq" id="WP_076344967.1">
    <property type="nucleotide sequence ID" value="NZ_FTOO01000002.1"/>
</dbReference>
<evidence type="ECO:0000256" key="2">
    <source>
        <dbReference type="ARBA" id="ARBA00023125"/>
    </source>
</evidence>
<dbReference type="OrthoDB" id="457376at2"/>
<dbReference type="Proteomes" id="UP000186156">
    <property type="component" value="Unassembled WGS sequence"/>
</dbReference>
<protein>
    <submittedName>
        <fullName evidence="5">Transcriptional regulator, GntR family</fullName>
    </submittedName>
</protein>
<dbReference type="SMART" id="SM00866">
    <property type="entry name" value="UTRA"/>
    <property type="match status" value="1"/>
</dbReference>
<keyword evidence="6" id="KW-1185">Reference proteome</keyword>
<dbReference type="SUPFAM" id="SSF46785">
    <property type="entry name" value="Winged helix' DNA-binding domain"/>
    <property type="match status" value="1"/>
</dbReference>